<feature type="non-terminal residue" evidence="1">
    <location>
        <position position="1"/>
    </location>
</feature>
<accession>A0A392TPW4</accession>
<protein>
    <submittedName>
        <fullName evidence="1">Uncharacterized protein</fullName>
    </submittedName>
</protein>
<reference evidence="1 2" key="1">
    <citation type="journal article" date="2018" name="Front. Plant Sci.">
        <title>Red Clover (Trifolium pratense) and Zigzag Clover (T. medium) - A Picture of Genomic Similarities and Differences.</title>
        <authorList>
            <person name="Dluhosova J."/>
            <person name="Istvanek J."/>
            <person name="Nedelnik J."/>
            <person name="Repkova J."/>
        </authorList>
    </citation>
    <scope>NUCLEOTIDE SEQUENCE [LARGE SCALE GENOMIC DNA]</scope>
    <source>
        <strain evidence="2">cv. 10/8</strain>
        <tissue evidence="1">Leaf</tissue>
    </source>
</reference>
<keyword evidence="2" id="KW-1185">Reference proteome</keyword>
<dbReference type="AlphaFoldDB" id="A0A392TPW4"/>
<name>A0A392TPW4_9FABA</name>
<comment type="caution">
    <text evidence="1">The sequence shown here is derived from an EMBL/GenBank/DDBJ whole genome shotgun (WGS) entry which is preliminary data.</text>
</comment>
<organism evidence="1 2">
    <name type="scientific">Trifolium medium</name>
    <dbReference type="NCBI Taxonomy" id="97028"/>
    <lineage>
        <taxon>Eukaryota</taxon>
        <taxon>Viridiplantae</taxon>
        <taxon>Streptophyta</taxon>
        <taxon>Embryophyta</taxon>
        <taxon>Tracheophyta</taxon>
        <taxon>Spermatophyta</taxon>
        <taxon>Magnoliopsida</taxon>
        <taxon>eudicotyledons</taxon>
        <taxon>Gunneridae</taxon>
        <taxon>Pentapetalae</taxon>
        <taxon>rosids</taxon>
        <taxon>fabids</taxon>
        <taxon>Fabales</taxon>
        <taxon>Fabaceae</taxon>
        <taxon>Papilionoideae</taxon>
        <taxon>50 kb inversion clade</taxon>
        <taxon>NPAAA clade</taxon>
        <taxon>Hologalegina</taxon>
        <taxon>IRL clade</taxon>
        <taxon>Trifolieae</taxon>
        <taxon>Trifolium</taxon>
    </lineage>
</organism>
<dbReference type="Proteomes" id="UP000265520">
    <property type="component" value="Unassembled WGS sequence"/>
</dbReference>
<dbReference type="EMBL" id="LXQA010619367">
    <property type="protein sequence ID" value="MCI62467.1"/>
    <property type="molecule type" value="Genomic_DNA"/>
</dbReference>
<evidence type="ECO:0000313" key="2">
    <source>
        <dbReference type="Proteomes" id="UP000265520"/>
    </source>
</evidence>
<evidence type="ECO:0000313" key="1">
    <source>
        <dbReference type="EMBL" id="MCI62467.1"/>
    </source>
</evidence>
<proteinExistence type="predicted"/>
<sequence length="28" mass="3246">PLEAVFQFEQDYSAKHKRCGRKLIVGKP</sequence>